<dbReference type="PANTHER" id="PTHR46796">
    <property type="entry name" value="HTH-TYPE TRANSCRIPTIONAL ACTIVATOR RHAS-RELATED"/>
    <property type="match status" value="1"/>
</dbReference>
<evidence type="ECO:0000313" key="5">
    <source>
        <dbReference type="EMBL" id="QDV84737.1"/>
    </source>
</evidence>
<feature type="domain" description="HTH araC/xylS-type" evidence="4">
    <location>
        <begin position="189"/>
        <end position="287"/>
    </location>
</feature>
<evidence type="ECO:0000256" key="2">
    <source>
        <dbReference type="ARBA" id="ARBA00023125"/>
    </source>
</evidence>
<reference evidence="5 6" key="1">
    <citation type="submission" date="2019-02" db="EMBL/GenBank/DDBJ databases">
        <title>Deep-cultivation of Planctomycetes and their phenomic and genomic characterization uncovers novel biology.</title>
        <authorList>
            <person name="Wiegand S."/>
            <person name="Jogler M."/>
            <person name="Boedeker C."/>
            <person name="Pinto D."/>
            <person name="Vollmers J."/>
            <person name="Rivas-Marin E."/>
            <person name="Kohn T."/>
            <person name="Peeters S.H."/>
            <person name="Heuer A."/>
            <person name="Rast P."/>
            <person name="Oberbeckmann S."/>
            <person name="Bunk B."/>
            <person name="Jeske O."/>
            <person name="Meyerdierks A."/>
            <person name="Storesund J.E."/>
            <person name="Kallscheuer N."/>
            <person name="Luecker S."/>
            <person name="Lage O.M."/>
            <person name="Pohl T."/>
            <person name="Merkel B.J."/>
            <person name="Hornburger P."/>
            <person name="Mueller R.-W."/>
            <person name="Bruemmer F."/>
            <person name="Labrenz M."/>
            <person name="Spormann A.M."/>
            <person name="Op den Camp H."/>
            <person name="Overmann J."/>
            <person name="Amann R."/>
            <person name="Jetten M.S.M."/>
            <person name="Mascher T."/>
            <person name="Medema M.H."/>
            <person name="Devos D.P."/>
            <person name="Kaster A.-K."/>
            <person name="Ovreas L."/>
            <person name="Rohde M."/>
            <person name="Galperin M.Y."/>
            <person name="Jogler C."/>
        </authorList>
    </citation>
    <scope>NUCLEOTIDE SEQUENCE [LARGE SCALE GENOMIC DNA]</scope>
    <source>
        <strain evidence="5 6">TBK1r</strain>
    </source>
</reference>
<protein>
    <submittedName>
        <fullName evidence="5">HTH-type transcriptional activator Btr</fullName>
    </submittedName>
</protein>
<dbReference type="SMART" id="SM00342">
    <property type="entry name" value="HTH_ARAC"/>
    <property type="match status" value="1"/>
</dbReference>
<dbReference type="SUPFAM" id="SSF46689">
    <property type="entry name" value="Homeodomain-like"/>
    <property type="match status" value="2"/>
</dbReference>
<dbReference type="InterPro" id="IPR050204">
    <property type="entry name" value="AraC_XylS_family_regulators"/>
</dbReference>
<sequence>MRGRKWREGVGEPVIIAVFDGGSCTCLDGFWYDLPMAKTSPPTTGKAFRDAFLRQNPGVRSVTELFESLPLVLFYAKDSQQRYIAVNPRTLTDVFGLTDVEELYGRTDSEFQPPALADAYHAEDRRVMQLKRTIPNQVWLVPHVRGTPQWYVSTKTPLFSADQEVIGIAGAMYPIATPAEEASFFSELAPAIRFIDEHYATPLSMKALAAMTGLSTSQFNHRFRSVLRMSPTEYILSRRIQEARDRLTRTSESITNIGVEVGFFDQSHFTKRFRRFTGMTPLAYRKRFRSQ</sequence>
<name>A0ABX5XSX7_9BACT</name>
<dbReference type="InterPro" id="IPR013656">
    <property type="entry name" value="PAS_4"/>
</dbReference>
<evidence type="ECO:0000313" key="6">
    <source>
        <dbReference type="Proteomes" id="UP000318081"/>
    </source>
</evidence>
<gene>
    <name evidence="5" type="primary">btr_4</name>
    <name evidence="5" type="ORF">TBK1r_36890</name>
</gene>
<dbReference type="Pfam" id="PF08448">
    <property type="entry name" value="PAS_4"/>
    <property type="match status" value="1"/>
</dbReference>
<evidence type="ECO:0000256" key="3">
    <source>
        <dbReference type="ARBA" id="ARBA00023163"/>
    </source>
</evidence>
<keyword evidence="3" id="KW-0804">Transcription</keyword>
<dbReference type="PROSITE" id="PS01124">
    <property type="entry name" value="HTH_ARAC_FAMILY_2"/>
    <property type="match status" value="1"/>
</dbReference>
<dbReference type="Proteomes" id="UP000318081">
    <property type="component" value="Chromosome"/>
</dbReference>
<keyword evidence="1" id="KW-0805">Transcription regulation</keyword>
<evidence type="ECO:0000259" key="4">
    <source>
        <dbReference type="PROSITE" id="PS01124"/>
    </source>
</evidence>
<dbReference type="InterPro" id="IPR035965">
    <property type="entry name" value="PAS-like_dom_sf"/>
</dbReference>
<dbReference type="PANTHER" id="PTHR46796:SF13">
    <property type="entry name" value="HTH-TYPE TRANSCRIPTIONAL ACTIVATOR RHAS"/>
    <property type="match status" value="1"/>
</dbReference>
<dbReference type="EMBL" id="CP036432">
    <property type="protein sequence ID" value="QDV84737.1"/>
    <property type="molecule type" value="Genomic_DNA"/>
</dbReference>
<dbReference type="SUPFAM" id="SSF55785">
    <property type="entry name" value="PYP-like sensor domain (PAS domain)"/>
    <property type="match status" value="1"/>
</dbReference>
<dbReference type="PRINTS" id="PR00032">
    <property type="entry name" value="HTHARAC"/>
</dbReference>
<accession>A0ABX5XSX7</accession>
<dbReference type="Gene3D" id="3.30.450.20">
    <property type="entry name" value="PAS domain"/>
    <property type="match status" value="1"/>
</dbReference>
<dbReference type="Gene3D" id="1.10.10.60">
    <property type="entry name" value="Homeodomain-like"/>
    <property type="match status" value="2"/>
</dbReference>
<dbReference type="Pfam" id="PF12833">
    <property type="entry name" value="HTH_18"/>
    <property type="match status" value="1"/>
</dbReference>
<proteinExistence type="predicted"/>
<keyword evidence="6" id="KW-1185">Reference proteome</keyword>
<dbReference type="InterPro" id="IPR018060">
    <property type="entry name" value="HTH_AraC"/>
</dbReference>
<dbReference type="InterPro" id="IPR020449">
    <property type="entry name" value="Tscrpt_reg_AraC-type_HTH"/>
</dbReference>
<keyword evidence="2" id="KW-0238">DNA-binding</keyword>
<dbReference type="PROSITE" id="PS00041">
    <property type="entry name" value="HTH_ARAC_FAMILY_1"/>
    <property type="match status" value="1"/>
</dbReference>
<dbReference type="InterPro" id="IPR018062">
    <property type="entry name" value="HTH_AraC-typ_CS"/>
</dbReference>
<evidence type="ECO:0000256" key="1">
    <source>
        <dbReference type="ARBA" id="ARBA00023015"/>
    </source>
</evidence>
<dbReference type="InterPro" id="IPR009057">
    <property type="entry name" value="Homeodomain-like_sf"/>
</dbReference>
<organism evidence="5 6">
    <name type="scientific">Stieleria magnilauensis</name>
    <dbReference type="NCBI Taxonomy" id="2527963"/>
    <lineage>
        <taxon>Bacteria</taxon>
        <taxon>Pseudomonadati</taxon>
        <taxon>Planctomycetota</taxon>
        <taxon>Planctomycetia</taxon>
        <taxon>Pirellulales</taxon>
        <taxon>Pirellulaceae</taxon>
        <taxon>Stieleria</taxon>
    </lineage>
</organism>